<dbReference type="Pfam" id="PF17786">
    <property type="entry name" value="Mannosidase_ig"/>
    <property type="match status" value="1"/>
</dbReference>
<keyword evidence="10" id="KW-0378">Hydrolase</keyword>
<feature type="chain" id="PRO_5045437614" description="Beta-mannosidase A" evidence="14">
    <location>
        <begin position="20"/>
        <end position="934"/>
    </location>
</feature>
<dbReference type="EC" id="3.2.1.25" evidence="6"/>
<keyword evidence="8" id="KW-0964">Secreted</keyword>
<evidence type="ECO:0000256" key="3">
    <source>
        <dbReference type="ARBA" id="ARBA00004740"/>
    </source>
</evidence>
<dbReference type="SUPFAM" id="SSF51445">
    <property type="entry name" value="(Trans)glycosidases"/>
    <property type="match status" value="1"/>
</dbReference>
<dbReference type="Proteomes" id="UP001287286">
    <property type="component" value="Unassembled WGS sequence"/>
</dbReference>
<dbReference type="PANTHER" id="PTHR43730:SF5">
    <property type="entry name" value="BETA-MANNOSIDASE A"/>
    <property type="match status" value="1"/>
</dbReference>
<dbReference type="Gene3D" id="2.60.120.260">
    <property type="entry name" value="Galactose-binding domain-like"/>
    <property type="match status" value="1"/>
</dbReference>
<dbReference type="InterPro" id="IPR008979">
    <property type="entry name" value="Galactose-bd-like_sf"/>
</dbReference>
<evidence type="ECO:0000259" key="16">
    <source>
        <dbReference type="Pfam" id="PF17786"/>
    </source>
</evidence>
<evidence type="ECO:0000256" key="10">
    <source>
        <dbReference type="ARBA" id="ARBA00022801"/>
    </source>
</evidence>
<dbReference type="EMBL" id="JAWRVI010000028">
    <property type="protein sequence ID" value="KAK4087974.1"/>
    <property type="molecule type" value="Genomic_DNA"/>
</dbReference>
<evidence type="ECO:0000256" key="14">
    <source>
        <dbReference type="SAM" id="SignalP"/>
    </source>
</evidence>
<organism evidence="18 19">
    <name type="scientific">Purpureocillium lilacinum</name>
    <name type="common">Paecilomyces lilacinus</name>
    <dbReference type="NCBI Taxonomy" id="33203"/>
    <lineage>
        <taxon>Eukaryota</taxon>
        <taxon>Fungi</taxon>
        <taxon>Dikarya</taxon>
        <taxon>Ascomycota</taxon>
        <taxon>Pezizomycotina</taxon>
        <taxon>Sordariomycetes</taxon>
        <taxon>Hypocreomycetidae</taxon>
        <taxon>Hypocreales</taxon>
        <taxon>Ophiocordycipitaceae</taxon>
        <taxon>Purpureocillium</taxon>
    </lineage>
</organism>
<accession>A0ABR0BV50</accession>
<evidence type="ECO:0000256" key="5">
    <source>
        <dbReference type="ARBA" id="ARBA00011738"/>
    </source>
</evidence>
<comment type="catalytic activity">
    <reaction evidence="1">
        <text>Hydrolysis of terminal, non-reducing beta-D-mannose residues in beta-D-mannosides.</text>
        <dbReference type="EC" id="3.2.1.25"/>
    </reaction>
</comment>
<comment type="similarity">
    <text evidence="4">Belongs to the glycosyl hydrolase 2 family. Beta-mannosidase A subfamily.</text>
</comment>
<feature type="domain" description="Beta-mannosidase Ig-fold" evidence="15">
    <location>
        <begin position="855"/>
        <end position="932"/>
    </location>
</feature>
<dbReference type="InterPro" id="IPR013783">
    <property type="entry name" value="Ig-like_fold"/>
</dbReference>
<feature type="domain" description="Mannosidase Ig/CBM-like" evidence="16">
    <location>
        <begin position="755"/>
        <end position="842"/>
    </location>
</feature>
<evidence type="ECO:0000256" key="6">
    <source>
        <dbReference type="ARBA" id="ARBA00012754"/>
    </source>
</evidence>
<dbReference type="Pfam" id="PF17753">
    <property type="entry name" value="Ig_mannosidase"/>
    <property type="match status" value="1"/>
</dbReference>
<evidence type="ECO:0000256" key="4">
    <source>
        <dbReference type="ARBA" id="ARBA00007483"/>
    </source>
</evidence>
<dbReference type="InterPro" id="IPR041625">
    <property type="entry name" value="Beta-mannosidase_Ig"/>
</dbReference>
<evidence type="ECO:0000256" key="11">
    <source>
        <dbReference type="ARBA" id="ARBA00023180"/>
    </source>
</evidence>
<feature type="domain" description="Beta-mannosidase-like galactose-binding" evidence="17">
    <location>
        <begin position="39"/>
        <end position="217"/>
    </location>
</feature>
<dbReference type="Pfam" id="PF22666">
    <property type="entry name" value="Glyco_hydro_2_N2"/>
    <property type="match status" value="1"/>
</dbReference>
<evidence type="ECO:0000313" key="18">
    <source>
        <dbReference type="EMBL" id="KAK4087974.1"/>
    </source>
</evidence>
<dbReference type="InterPro" id="IPR017853">
    <property type="entry name" value="GH"/>
</dbReference>
<feature type="signal peptide" evidence="14">
    <location>
        <begin position="1"/>
        <end position="19"/>
    </location>
</feature>
<protein>
    <recommendedName>
        <fullName evidence="7">Beta-mannosidase A</fullName>
        <ecNumber evidence="6">3.2.1.25</ecNumber>
    </recommendedName>
    <alternativeName>
        <fullName evidence="13">Mannanase A</fullName>
    </alternativeName>
</protein>
<dbReference type="Gene3D" id="3.20.20.80">
    <property type="entry name" value="Glycosidases"/>
    <property type="match status" value="1"/>
</dbReference>
<keyword evidence="11" id="KW-0325">Glycoprotein</keyword>
<keyword evidence="9 14" id="KW-0732">Signal</keyword>
<dbReference type="InterPro" id="IPR054593">
    <property type="entry name" value="Beta-mannosidase-like_N2"/>
</dbReference>
<dbReference type="Gene3D" id="2.60.40.10">
    <property type="entry name" value="Immunoglobulins"/>
    <property type="match status" value="3"/>
</dbReference>
<dbReference type="SUPFAM" id="SSF49785">
    <property type="entry name" value="Galactose-binding domain-like"/>
    <property type="match status" value="1"/>
</dbReference>
<proteinExistence type="inferred from homology"/>
<evidence type="ECO:0000259" key="15">
    <source>
        <dbReference type="Pfam" id="PF17753"/>
    </source>
</evidence>
<sequence length="934" mass="105114">MSLAPLRLFLASFWVSVAAARFTAISSSGAEYVDIGGRWHATNSNGSASVPATVPGLIQTDLYAAGVLPDPLLDNNFEMYNWVPQDNWTFSRSLPQSSPKGKQWSAFKKVYLVFEGIDTAAHVRLDGQVVGFADNQFRQWAFDVTEFITKRSKLQLEVEIQSPIKYALDVMAKSGSPYTVFTNYNVEYPEGREYIRKVQSDFGWDWGPHFAPQGIYRDAYLVGLDDGFYVTNTFIDIYKTGQRPNTTPKESNPWVVNATVDFLSAGIDSGPGLQVDVAGFHGSVQKSTVRAGANSVSTSFQIPDRAVERWWPKAFGESAPPPPPLPLEQLMVNATPGKPVLYNASIALTQPAKKATNSKCKPRPTAKYSKRVGFRTIVMDLTPYDDRTGNHFSFRINGHTFNTKGSNMVPMSPFEHQVTSEDYKQLIQSSVASNYNMVRVWASGNYYADELYDAADELGILLWSEFQFSDNFYPVLPEFLDTVREEARYQVRRLNHHASQALWCGGNEMAKYRRLASRNETYGESWARNMTILQQDVLWPVVYENTRSISWIQASDAQGYISYDPDTGAIEPRDGTDSPLYGSSMDYNLGLDTVFDNSQMPVTRFVVEFGGMSYDSLLSYQTIFRDRNIRPDGDMLLNRCYDGGSTIYPDLKDGMEKYLILPNISDPLAQFDQFSWTSQIWQGMIIKHKIESYRRSISLPENNLGSLVWQLNAPWTTLALNSIEHTGRWKVLQHVTKQTYEPVVASSWFEPSNETYRIWVASDTLAPVTGHITATWLAWSGERLVSKTYNFSMPALHSMQIEELVGWKDILPKGASAEGSVLLLKVSATETGSGKKHASENYWVPKYLSNATIVDPGLEIEYLGGLRWKVTATKAVAPHVWLTAPKDVIGFFDDNSVFLAKGEERVFTFTVQRGPKDDRWAKDVSVRSIWDNIG</sequence>
<evidence type="ECO:0000256" key="12">
    <source>
        <dbReference type="ARBA" id="ARBA00023295"/>
    </source>
</evidence>
<keyword evidence="19" id="KW-1185">Reference proteome</keyword>
<evidence type="ECO:0000259" key="17">
    <source>
        <dbReference type="Pfam" id="PF22666"/>
    </source>
</evidence>
<name>A0ABR0BV50_PURLI</name>
<evidence type="ECO:0000256" key="8">
    <source>
        <dbReference type="ARBA" id="ARBA00022525"/>
    </source>
</evidence>
<evidence type="ECO:0000256" key="13">
    <source>
        <dbReference type="ARBA" id="ARBA00031061"/>
    </source>
</evidence>
<comment type="subunit">
    <text evidence="5">Homodimer.</text>
</comment>
<dbReference type="InterPro" id="IPR050887">
    <property type="entry name" value="Beta-mannosidase_GH2"/>
</dbReference>
<evidence type="ECO:0000313" key="19">
    <source>
        <dbReference type="Proteomes" id="UP001287286"/>
    </source>
</evidence>
<reference evidence="18 19" key="1">
    <citation type="journal article" date="2024" name="Microbiol. Resour. Announc.">
        <title>Genome annotations for the ascomycete fungi Trichoderma harzianum, Trichoderma aggressivum, and Purpureocillium lilacinum.</title>
        <authorList>
            <person name="Beijen E.P.W."/>
            <person name="Ohm R.A."/>
        </authorList>
    </citation>
    <scope>NUCLEOTIDE SEQUENCE [LARGE SCALE GENOMIC DNA]</scope>
    <source>
        <strain evidence="18 19">CBS 150709</strain>
    </source>
</reference>
<evidence type="ECO:0000256" key="1">
    <source>
        <dbReference type="ARBA" id="ARBA00000829"/>
    </source>
</evidence>
<evidence type="ECO:0000256" key="9">
    <source>
        <dbReference type="ARBA" id="ARBA00022729"/>
    </source>
</evidence>
<keyword evidence="12" id="KW-0326">Glycosidase</keyword>
<evidence type="ECO:0000256" key="2">
    <source>
        <dbReference type="ARBA" id="ARBA00004613"/>
    </source>
</evidence>
<comment type="pathway">
    <text evidence="3">Glycan metabolism; N-glycan degradation.</text>
</comment>
<dbReference type="PANTHER" id="PTHR43730">
    <property type="entry name" value="BETA-MANNOSIDASE"/>
    <property type="match status" value="1"/>
</dbReference>
<comment type="subcellular location">
    <subcellularLocation>
        <location evidence="2">Secreted</location>
    </subcellularLocation>
</comment>
<dbReference type="InterPro" id="IPR041447">
    <property type="entry name" value="Mannosidase_ig"/>
</dbReference>
<gene>
    <name evidence="18" type="ORF">Purlil1_7732</name>
</gene>
<comment type="caution">
    <text evidence="18">The sequence shown here is derived from an EMBL/GenBank/DDBJ whole genome shotgun (WGS) entry which is preliminary data.</text>
</comment>
<evidence type="ECO:0000256" key="7">
    <source>
        <dbReference type="ARBA" id="ARBA00021795"/>
    </source>
</evidence>